<reference evidence="5" key="1">
    <citation type="submission" date="2015-06" db="EMBL/GenBank/DDBJ databases">
        <authorList>
            <person name="Bertelli C."/>
        </authorList>
    </citation>
    <scope>NUCLEOTIDE SEQUENCE [LARGE SCALE GENOMIC DNA]</scope>
    <source>
        <strain evidence="5">CRIB-30</strain>
    </source>
</reference>
<organism evidence="4 5">
    <name type="scientific">Estrella lausannensis</name>
    <dbReference type="NCBI Taxonomy" id="483423"/>
    <lineage>
        <taxon>Bacteria</taxon>
        <taxon>Pseudomonadati</taxon>
        <taxon>Chlamydiota</taxon>
        <taxon>Chlamydiia</taxon>
        <taxon>Parachlamydiales</taxon>
        <taxon>Candidatus Criblamydiaceae</taxon>
        <taxon>Estrella</taxon>
    </lineage>
</organism>
<dbReference type="Proteomes" id="UP000220251">
    <property type="component" value="Unassembled WGS sequence"/>
</dbReference>
<evidence type="ECO:0000256" key="1">
    <source>
        <dbReference type="ARBA" id="ARBA00022723"/>
    </source>
</evidence>
<dbReference type="EMBL" id="CWGJ01000025">
    <property type="protein sequence ID" value="CRX39034.1"/>
    <property type="molecule type" value="Genomic_DNA"/>
</dbReference>
<evidence type="ECO:0000256" key="2">
    <source>
        <dbReference type="ARBA" id="ARBA00023004"/>
    </source>
</evidence>
<dbReference type="OrthoDB" id="9794178at2"/>
<dbReference type="GO" id="GO:0046872">
    <property type="term" value="F:metal ion binding"/>
    <property type="evidence" value="ECO:0007669"/>
    <property type="project" value="UniProtKB-KW"/>
</dbReference>
<dbReference type="Gene3D" id="3.30.2020.30">
    <property type="match status" value="1"/>
</dbReference>
<dbReference type="AlphaFoldDB" id="A0A0H5DT81"/>
<proteinExistence type="predicted"/>
<evidence type="ECO:0000259" key="3">
    <source>
        <dbReference type="Pfam" id="PF06155"/>
    </source>
</evidence>
<gene>
    <name evidence="4" type="ORF">ELAC_1707</name>
</gene>
<keyword evidence="1" id="KW-0479">Metal-binding</keyword>
<accession>A0A0H5DT81</accession>
<feature type="domain" description="Gamma-butyrobetaine hydroxylase-like N-terminal" evidence="3">
    <location>
        <begin position="17"/>
        <end position="91"/>
    </location>
</feature>
<dbReference type="InterPro" id="IPR038492">
    <property type="entry name" value="GBBH-like_N_sf"/>
</dbReference>
<dbReference type="Pfam" id="PF06155">
    <property type="entry name" value="GBBH-like_N"/>
    <property type="match status" value="1"/>
</dbReference>
<keyword evidence="5" id="KW-1185">Reference proteome</keyword>
<evidence type="ECO:0000313" key="5">
    <source>
        <dbReference type="Proteomes" id="UP000220251"/>
    </source>
</evidence>
<dbReference type="InterPro" id="IPR010376">
    <property type="entry name" value="GBBH-like_N"/>
</dbReference>
<evidence type="ECO:0000313" key="4">
    <source>
        <dbReference type="EMBL" id="CRX39034.1"/>
    </source>
</evidence>
<protein>
    <recommendedName>
        <fullName evidence="3">Gamma-butyrobetaine hydroxylase-like N-terminal domain-containing protein</fullName>
    </recommendedName>
</protein>
<sequence>MSKSLFLKKIWQLDNFSFGIEWSDGKSMAYKLDDLQRTCPCALCMEGRSKGGASLPGEVSATGIESVGRYAIKIRFTRGCSLGIYDFDLLYSLGKEIS</sequence>
<dbReference type="RefSeq" id="WP_098038891.1">
    <property type="nucleotide sequence ID" value="NZ_CWGJ01000025.1"/>
</dbReference>
<name>A0A0H5DT81_9BACT</name>
<keyword evidence="2" id="KW-0408">Iron</keyword>